<proteinExistence type="predicted"/>
<name>A0ABR6EFI8_9ACTN</name>
<sequence length="400" mass="41853">MAEHKQWSRAKLPIALGAVCATVLTLSGPAAAQTRAAQTEAAQTRAAGNEHAATLAALKRFQAAAGPGAAVHAGNVDNSWTLSVGTGTVHTTRPIQSDEHFRIGSQTKTFTAAVVLQLVDEGKVSLDAAIDDHLPGVVSGNGYDGTRVTVRHLLQHTSGLAAYNPYPVTQTPRPNPDGTYDLAASVRKGLSSPPVAAPGAGFTYSNTNYFVLGMLVEKVTGQPVHQAVTDRVITPLGLERTVFPAPGNRALPAPAVNGYHGARLGGLYFWAPALSYDPSLFSSAGAIISTLEDLTTFYRAITSGEVFSPASLTEMEKVWKAEPGSDGGVGLGIGKIKLSCDTVAWGHNGGVPGYHTETLVTKDGRHASVVTNALFQLNTPTQQLTELLDTALCKDAPKRS</sequence>
<accession>A0ABR6EFI8</accession>
<evidence type="ECO:0000259" key="2">
    <source>
        <dbReference type="Pfam" id="PF00144"/>
    </source>
</evidence>
<gene>
    <name evidence="3" type="ORF">GL263_11045</name>
</gene>
<dbReference type="InterPro" id="IPR012338">
    <property type="entry name" value="Beta-lactam/transpept-like"/>
</dbReference>
<evidence type="ECO:0000256" key="1">
    <source>
        <dbReference type="SAM" id="SignalP"/>
    </source>
</evidence>
<reference evidence="4" key="1">
    <citation type="journal article" date="2020" name="Syst. Appl. Microbiol.">
        <title>Streptomyces alkaliterrae sp. nov., isolated from an alkaline soil, and emended descriptions of Streptomyces alkaliphilus, Streptomyces calidiresistens and Streptomyces durbertensis.</title>
        <authorList>
            <person name="Swiecimska M."/>
            <person name="Golinska P."/>
            <person name="Nouioui I."/>
            <person name="Wypij M."/>
            <person name="Rai M."/>
            <person name="Sangal V."/>
            <person name="Goodfellow M."/>
        </authorList>
    </citation>
    <scope>NUCLEOTIDE SEQUENCE [LARGE SCALE GENOMIC DNA]</scope>
    <source>
        <strain evidence="4">DSM 104538</strain>
    </source>
</reference>
<dbReference type="SUPFAM" id="SSF56601">
    <property type="entry name" value="beta-lactamase/transpeptidase-like"/>
    <property type="match status" value="1"/>
</dbReference>
<dbReference type="Gene3D" id="3.40.710.10">
    <property type="entry name" value="DD-peptidase/beta-lactamase superfamily"/>
    <property type="match status" value="1"/>
</dbReference>
<organism evidence="3 4">
    <name type="scientific">Streptomyces durbertensis</name>
    <dbReference type="NCBI Taxonomy" id="2448886"/>
    <lineage>
        <taxon>Bacteria</taxon>
        <taxon>Bacillati</taxon>
        <taxon>Actinomycetota</taxon>
        <taxon>Actinomycetes</taxon>
        <taxon>Kitasatosporales</taxon>
        <taxon>Streptomycetaceae</taxon>
        <taxon>Streptomyces</taxon>
    </lineage>
</organism>
<dbReference type="Pfam" id="PF00144">
    <property type="entry name" value="Beta-lactamase"/>
    <property type="match status" value="1"/>
</dbReference>
<dbReference type="EMBL" id="WMLF01000124">
    <property type="protein sequence ID" value="MBB1244090.1"/>
    <property type="molecule type" value="Genomic_DNA"/>
</dbReference>
<dbReference type="InterPro" id="IPR050491">
    <property type="entry name" value="AmpC-like"/>
</dbReference>
<keyword evidence="1" id="KW-0732">Signal</keyword>
<keyword evidence="4" id="KW-1185">Reference proteome</keyword>
<dbReference type="InterPro" id="IPR001466">
    <property type="entry name" value="Beta-lactam-related"/>
</dbReference>
<feature type="signal peptide" evidence="1">
    <location>
        <begin position="1"/>
        <end position="32"/>
    </location>
</feature>
<dbReference type="Proteomes" id="UP000766698">
    <property type="component" value="Unassembled WGS sequence"/>
</dbReference>
<evidence type="ECO:0000313" key="4">
    <source>
        <dbReference type="Proteomes" id="UP000766698"/>
    </source>
</evidence>
<feature type="domain" description="Beta-lactamase-related" evidence="2">
    <location>
        <begin position="64"/>
        <end position="370"/>
    </location>
</feature>
<comment type="caution">
    <text evidence="3">The sequence shown here is derived from an EMBL/GenBank/DDBJ whole genome shotgun (WGS) entry which is preliminary data.</text>
</comment>
<dbReference type="PANTHER" id="PTHR46825:SF7">
    <property type="entry name" value="D-ALANYL-D-ALANINE CARBOXYPEPTIDASE"/>
    <property type="match status" value="1"/>
</dbReference>
<evidence type="ECO:0000313" key="3">
    <source>
        <dbReference type="EMBL" id="MBB1244090.1"/>
    </source>
</evidence>
<dbReference type="PANTHER" id="PTHR46825">
    <property type="entry name" value="D-ALANYL-D-ALANINE-CARBOXYPEPTIDASE/ENDOPEPTIDASE AMPH"/>
    <property type="match status" value="1"/>
</dbReference>
<protein>
    <submittedName>
        <fullName evidence="3">Beta-lactamase family protein</fullName>
    </submittedName>
</protein>
<dbReference type="RefSeq" id="WP_182855449.1">
    <property type="nucleotide sequence ID" value="NZ_WMLF01000124.1"/>
</dbReference>
<feature type="chain" id="PRO_5045753481" evidence="1">
    <location>
        <begin position="33"/>
        <end position="400"/>
    </location>
</feature>